<comment type="function">
    <text evidence="19 20">Catalyzes the last two sequential reactions in the de novo biosynthetic pathway for UDP-N-acetylglucosamine (UDP-GlcNAc). The C-terminal domain catalyzes the transfer of acetyl group from acetyl coenzyme A to glucosamine-1-phosphate (GlcN-1-P) to produce N-acetylglucosamine-1-phosphate (GlcNAc-1-P), which is converted into UDP-GlcNAc by the transfer of uridine 5-monophosphate (from uridine 5-triphosphate), a reaction catalyzed by the N-terminal domain.</text>
</comment>
<comment type="subcellular location">
    <subcellularLocation>
        <location evidence="1 20">Cytoplasm</location>
    </subcellularLocation>
</comment>
<feature type="binding site" evidence="20">
    <location>
        <begin position="78"/>
        <end position="79"/>
    </location>
    <ligand>
        <name>UDP-N-acetyl-alpha-D-glucosamine</name>
        <dbReference type="ChEBI" id="CHEBI:57705"/>
    </ligand>
</feature>
<evidence type="ECO:0000256" key="9">
    <source>
        <dbReference type="ARBA" id="ARBA00022723"/>
    </source>
</evidence>
<gene>
    <name evidence="20 22" type="primary">glmU</name>
    <name evidence="22" type="ORF">H8Z77_10800</name>
</gene>
<dbReference type="EMBL" id="JACOQK010000001">
    <property type="protein sequence ID" value="MBC5788493.1"/>
    <property type="molecule type" value="Genomic_DNA"/>
</dbReference>
<feature type="binding site" evidence="20">
    <location>
        <position position="170"/>
    </location>
    <ligand>
        <name>UDP-N-acetyl-alpha-D-glucosamine</name>
        <dbReference type="ChEBI" id="CHEBI:57705"/>
    </ligand>
</feature>
<evidence type="ECO:0000256" key="6">
    <source>
        <dbReference type="ARBA" id="ARBA00022490"/>
    </source>
</evidence>
<reference evidence="22 23" key="1">
    <citation type="submission" date="2020-08" db="EMBL/GenBank/DDBJ databases">
        <title>Genome public.</title>
        <authorList>
            <person name="Liu C."/>
            <person name="Sun Q."/>
        </authorList>
    </citation>
    <scope>NUCLEOTIDE SEQUENCE [LARGE SCALE GENOMIC DNA]</scope>
    <source>
        <strain evidence="22 23">NSJ-27</strain>
    </source>
</reference>
<feature type="binding site" evidence="20">
    <location>
        <position position="366"/>
    </location>
    <ligand>
        <name>UDP-N-acetyl-alpha-D-glucosamine</name>
        <dbReference type="ChEBI" id="CHEBI:57705"/>
    </ligand>
</feature>
<dbReference type="EC" id="2.3.1.157" evidence="20"/>
<feature type="binding site" evidence="20">
    <location>
        <position position="155"/>
    </location>
    <ligand>
        <name>UDP-N-acetyl-alpha-D-glucosamine</name>
        <dbReference type="ChEBI" id="CHEBI:57705"/>
    </ligand>
</feature>
<dbReference type="Pfam" id="PF14602">
    <property type="entry name" value="Hexapep_2"/>
    <property type="match status" value="1"/>
</dbReference>
<dbReference type="RefSeq" id="WP_076939104.1">
    <property type="nucleotide sequence ID" value="NZ_JACOQK010000001.1"/>
</dbReference>
<evidence type="ECO:0000256" key="17">
    <source>
        <dbReference type="ARBA" id="ARBA00048247"/>
    </source>
</evidence>
<comment type="caution">
    <text evidence="22">The sequence shown here is derived from an EMBL/GenBank/DDBJ whole genome shotgun (WGS) entry which is preliminary data.</text>
</comment>
<comment type="similarity">
    <text evidence="5 20">In the N-terminal section; belongs to the N-acetylglucosamine-1-phosphate uridyltransferase family.</text>
</comment>
<dbReference type="Pfam" id="PF00132">
    <property type="entry name" value="Hexapep"/>
    <property type="match status" value="2"/>
</dbReference>
<keyword evidence="10 20" id="KW-0677">Repeat</keyword>
<keyword evidence="13 20" id="KW-0573">Peptidoglycan synthesis</keyword>
<comment type="pathway">
    <text evidence="2 20">Nucleotide-sugar biosynthesis; UDP-N-acetyl-alpha-D-glucosamine biosynthesis; N-acetyl-alpha-D-glucosamine 1-phosphate from alpha-D-glucosamine 6-phosphate (route II): step 2/2.</text>
</comment>
<dbReference type="EC" id="2.7.7.23" evidence="20"/>
<dbReference type="PANTHER" id="PTHR43584">
    <property type="entry name" value="NUCLEOTIDYL TRANSFERASE"/>
    <property type="match status" value="1"/>
</dbReference>
<feature type="binding site" evidence="20">
    <location>
        <position position="73"/>
    </location>
    <ligand>
        <name>UDP-N-acetyl-alpha-D-glucosamine</name>
        <dbReference type="ChEBI" id="CHEBI:57705"/>
    </ligand>
</feature>
<keyword evidence="12 20" id="KW-0133">Cell shape</keyword>
<feature type="binding site" evidence="20">
    <location>
        <position position="351"/>
    </location>
    <ligand>
        <name>UDP-N-acetyl-alpha-D-glucosamine</name>
        <dbReference type="ChEBI" id="CHEBI:57705"/>
    </ligand>
</feature>
<organism evidence="22 23">
    <name type="scientific">Clostridium facile</name>
    <dbReference type="NCBI Taxonomy" id="2763035"/>
    <lineage>
        <taxon>Bacteria</taxon>
        <taxon>Bacillati</taxon>
        <taxon>Bacillota</taxon>
        <taxon>Clostridia</taxon>
        <taxon>Eubacteriales</taxon>
        <taxon>Clostridiaceae</taxon>
        <taxon>Clostridium</taxon>
    </lineage>
</organism>
<dbReference type="Proteomes" id="UP000649151">
    <property type="component" value="Unassembled WGS sequence"/>
</dbReference>
<evidence type="ECO:0000256" key="10">
    <source>
        <dbReference type="ARBA" id="ARBA00022737"/>
    </source>
</evidence>
<feature type="active site" description="Proton acceptor" evidence="20">
    <location>
        <position position="363"/>
    </location>
</feature>
<feature type="binding site" evidence="20">
    <location>
        <position position="377"/>
    </location>
    <ligand>
        <name>UDP-N-acetyl-alpha-D-glucosamine</name>
        <dbReference type="ChEBI" id="CHEBI:57705"/>
    </ligand>
</feature>
<feature type="domain" description="Nucleotidyl transferase" evidence="21">
    <location>
        <begin position="6"/>
        <end position="220"/>
    </location>
</feature>
<dbReference type="InterPro" id="IPR038009">
    <property type="entry name" value="GlmU_C_LbH"/>
</dbReference>
<comment type="caution">
    <text evidence="20">Lacks conserved residue(s) required for the propagation of feature annotation.</text>
</comment>
<accession>A0ABR7ITV0</accession>
<evidence type="ECO:0000256" key="11">
    <source>
        <dbReference type="ARBA" id="ARBA00022842"/>
    </source>
</evidence>
<comment type="subunit">
    <text evidence="20">Homotrimer.</text>
</comment>
<dbReference type="Gene3D" id="3.90.550.10">
    <property type="entry name" value="Spore Coat Polysaccharide Biosynthesis Protein SpsA, Chain A"/>
    <property type="match status" value="1"/>
</dbReference>
<evidence type="ECO:0000256" key="5">
    <source>
        <dbReference type="ARBA" id="ARBA00007947"/>
    </source>
</evidence>
<evidence type="ECO:0000256" key="12">
    <source>
        <dbReference type="ARBA" id="ARBA00022960"/>
    </source>
</evidence>
<feature type="binding site" evidence="20">
    <location>
        <position position="104"/>
    </location>
    <ligand>
        <name>Mg(2+)</name>
        <dbReference type="ChEBI" id="CHEBI:18420"/>
    </ligand>
</feature>
<evidence type="ECO:0000256" key="1">
    <source>
        <dbReference type="ARBA" id="ARBA00004496"/>
    </source>
</evidence>
<feature type="binding site" evidence="20">
    <location>
        <position position="228"/>
    </location>
    <ligand>
        <name>Mg(2+)</name>
        <dbReference type="ChEBI" id="CHEBI:18420"/>
    </ligand>
</feature>
<keyword evidence="9 20" id="KW-0479">Metal-binding</keyword>
<evidence type="ECO:0000256" key="14">
    <source>
        <dbReference type="ARBA" id="ARBA00023268"/>
    </source>
</evidence>
<comment type="catalytic activity">
    <reaction evidence="17 20">
        <text>alpha-D-glucosamine 1-phosphate + acetyl-CoA = N-acetyl-alpha-D-glucosamine 1-phosphate + CoA + H(+)</text>
        <dbReference type="Rhea" id="RHEA:13725"/>
        <dbReference type="ChEBI" id="CHEBI:15378"/>
        <dbReference type="ChEBI" id="CHEBI:57287"/>
        <dbReference type="ChEBI" id="CHEBI:57288"/>
        <dbReference type="ChEBI" id="CHEBI:57776"/>
        <dbReference type="ChEBI" id="CHEBI:58516"/>
        <dbReference type="EC" id="2.3.1.157"/>
    </reaction>
</comment>
<dbReference type="SUPFAM" id="SSF51161">
    <property type="entry name" value="Trimeric LpxA-like enzymes"/>
    <property type="match status" value="1"/>
</dbReference>
<evidence type="ECO:0000256" key="4">
    <source>
        <dbReference type="ARBA" id="ARBA00007707"/>
    </source>
</evidence>
<keyword evidence="7 20" id="KW-0808">Transferase</keyword>
<dbReference type="CDD" id="cd03353">
    <property type="entry name" value="LbH_GlmU_C"/>
    <property type="match status" value="1"/>
</dbReference>
<dbReference type="PANTHER" id="PTHR43584:SF3">
    <property type="entry name" value="BIFUNCTIONAL PROTEIN GLMU"/>
    <property type="match status" value="1"/>
</dbReference>
<evidence type="ECO:0000313" key="23">
    <source>
        <dbReference type="Proteomes" id="UP000649151"/>
    </source>
</evidence>
<feature type="region of interest" description="N-acetyltransferase" evidence="20">
    <location>
        <begin position="252"/>
        <end position="461"/>
    </location>
</feature>
<comment type="pathway">
    <text evidence="20">Bacterial outer membrane biogenesis; LPS lipid A biosynthesis.</text>
</comment>
<protein>
    <recommendedName>
        <fullName evidence="20">Bifunctional protein GlmU</fullName>
    </recommendedName>
    <domain>
        <recommendedName>
            <fullName evidence="20">UDP-N-acetylglucosamine pyrophosphorylase</fullName>
            <ecNumber evidence="20">2.7.7.23</ecNumber>
        </recommendedName>
        <alternativeName>
            <fullName evidence="20">N-acetylglucosamine-1-phosphate uridyltransferase</fullName>
        </alternativeName>
    </domain>
    <domain>
        <recommendedName>
            <fullName evidence="20">Glucosamine-1-phosphate N-acetyltransferase</fullName>
            <ecNumber evidence="20">2.3.1.157</ecNumber>
        </recommendedName>
    </domain>
</protein>
<proteinExistence type="inferred from homology"/>
<dbReference type="NCBIfam" id="NF010934">
    <property type="entry name" value="PRK14354.1"/>
    <property type="match status" value="1"/>
</dbReference>
<dbReference type="CDD" id="cd02540">
    <property type="entry name" value="GT2_GlmU_N_bac"/>
    <property type="match status" value="1"/>
</dbReference>
<evidence type="ECO:0000256" key="20">
    <source>
        <dbReference type="HAMAP-Rule" id="MF_01631"/>
    </source>
</evidence>
<comment type="catalytic activity">
    <reaction evidence="18 20">
        <text>N-acetyl-alpha-D-glucosamine 1-phosphate + UTP + H(+) = UDP-N-acetyl-alpha-D-glucosamine + diphosphate</text>
        <dbReference type="Rhea" id="RHEA:13509"/>
        <dbReference type="ChEBI" id="CHEBI:15378"/>
        <dbReference type="ChEBI" id="CHEBI:33019"/>
        <dbReference type="ChEBI" id="CHEBI:46398"/>
        <dbReference type="ChEBI" id="CHEBI:57705"/>
        <dbReference type="ChEBI" id="CHEBI:57776"/>
        <dbReference type="EC" id="2.7.7.23"/>
    </reaction>
</comment>
<evidence type="ECO:0000256" key="18">
    <source>
        <dbReference type="ARBA" id="ARBA00048493"/>
    </source>
</evidence>
<dbReference type="SUPFAM" id="SSF53448">
    <property type="entry name" value="Nucleotide-diphospho-sugar transferases"/>
    <property type="match status" value="1"/>
</dbReference>
<comment type="cofactor">
    <cofactor evidence="20">
        <name>Mg(2+)</name>
        <dbReference type="ChEBI" id="CHEBI:18420"/>
    </cofactor>
    <text evidence="20">Binds 1 Mg(2+) ion per subunit.</text>
</comment>
<dbReference type="Gene3D" id="2.160.10.10">
    <property type="entry name" value="Hexapeptide repeat proteins"/>
    <property type="match status" value="1"/>
</dbReference>
<name>A0ABR7ITV0_9CLOT</name>
<feature type="binding site" evidence="20">
    <location>
        <position position="23"/>
    </location>
    <ligand>
        <name>UDP-N-acetyl-alpha-D-glucosamine</name>
        <dbReference type="ChEBI" id="CHEBI:57705"/>
    </ligand>
</feature>
<feature type="binding site" evidence="20">
    <location>
        <position position="141"/>
    </location>
    <ligand>
        <name>UDP-N-acetyl-alpha-D-glucosamine</name>
        <dbReference type="ChEBI" id="CHEBI:57705"/>
    </ligand>
</feature>
<feature type="binding site" evidence="20">
    <location>
        <position position="423"/>
    </location>
    <ligand>
        <name>acetyl-CoA</name>
        <dbReference type="ChEBI" id="CHEBI:57288"/>
    </ligand>
</feature>
<feature type="region of interest" description="Linker" evidence="20">
    <location>
        <begin position="231"/>
        <end position="251"/>
    </location>
</feature>
<dbReference type="Pfam" id="PF00483">
    <property type="entry name" value="NTP_transferase"/>
    <property type="match status" value="1"/>
</dbReference>
<dbReference type="InterPro" id="IPR005835">
    <property type="entry name" value="NTP_transferase_dom"/>
</dbReference>
<comment type="pathway">
    <text evidence="3 20">Nucleotide-sugar biosynthesis; UDP-N-acetyl-alpha-D-glucosamine biosynthesis; UDP-N-acetyl-alpha-D-glucosamine from N-acetyl-alpha-D-glucosamine 1-phosphate: step 1/1.</text>
</comment>
<feature type="binding site" evidence="20">
    <location>
        <begin position="386"/>
        <end position="387"/>
    </location>
    <ligand>
        <name>acetyl-CoA</name>
        <dbReference type="ChEBI" id="CHEBI:57288"/>
    </ligand>
</feature>
<dbReference type="NCBIfam" id="TIGR01173">
    <property type="entry name" value="glmU"/>
    <property type="match status" value="1"/>
</dbReference>
<keyword evidence="14 20" id="KW-0511">Multifunctional enzyme</keyword>
<keyword evidence="23" id="KW-1185">Reference proteome</keyword>
<dbReference type="GO" id="GO:0019134">
    <property type="term" value="F:glucosamine-1-phosphate N-acetyltransferase activity"/>
    <property type="evidence" value="ECO:0007669"/>
    <property type="project" value="UniProtKB-EC"/>
</dbReference>
<evidence type="ECO:0000256" key="7">
    <source>
        <dbReference type="ARBA" id="ARBA00022679"/>
    </source>
</evidence>
<dbReference type="InterPro" id="IPR029044">
    <property type="entry name" value="Nucleotide-diphossugar_trans"/>
</dbReference>
<dbReference type="InterPro" id="IPR005882">
    <property type="entry name" value="Bifunctional_GlmU"/>
</dbReference>
<comment type="similarity">
    <text evidence="4 20">In the C-terminal section; belongs to the transferase hexapeptide repeat family.</text>
</comment>
<keyword evidence="8 20" id="KW-0548">Nucleotidyltransferase</keyword>
<evidence type="ECO:0000256" key="13">
    <source>
        <dbReference type="ARBA" id="ARBA00022984"/>
    </source>
</evidence>
<feature type="binding site" evidence="20">
    <location>
        <begin position="9"/>
        <end position="12"/>
    </location>
    <ligand>
        <name>UDP-N-acetyl-alpha-D-glucosamine</name>
        <dbReference type="ChEBI" id="CHEBI:57705"/>
    </ligand>
</feature>
<sequence>MEQNSAIILAAGAGKRMKSSKPKVLCEVLLKPMLGWVLTSCEQAGIPHVCVVTGHGREQVEAYLDGKYETAVQQEQKGTGHAVLCAETFLKQHLDGDVVVLCGDAPFMDGQTIQRAHEYHQQQGNAVTVISANLEQPFGYGRIIRDNGQVTGIVEQKDATEEQKQITEVNSGTYWFKAADLLQVLTEIKPNNAQGEYYLTDAVELLLQQGKKAGAYQAEDANVILGANDRKTLYRLNTIAREKILEQHMENGVEFVCTDGVVIGPDVVIGMETQILPGTILKGKTTIGTQCVIGPNSLVKDTTVGDRCVLNATQAYDSIIHEDVTIGPFVQIRPNCEIHHKAHIGDFVEVKNSTIGAGTAVAHLTYVGDSDVGSNVNFGCGVVTVNYDGVNKHRTTIEDDAFIGCNTNLVAPVRVGKGAYTAAGSTITKDVPDGALGIERAQQTIKEGFATRKLKGRKKKA</sequence>
<evidence type="ECO:0000256" key="3">
    <source>
        <dbReference type="ARBA" id="ARBA00005208"/>
    </source>
</evidence>
<feature type="binding site" evidence="20">
    <location>
        <position position="333"/>
    </location>
    <ligand>
        <name>UDP-N-acetyl-alpha-D-glucosamine</name>
        <dbReference type="ChEBI" id="CHEBI:57705"/>
    </ligand>
</feature>
<keyword evidence="16 20" id="KW-0961">Cell wall biogenesis/degradation</keyword>
<evidence type="ECO:0000256" key="2">
    <source>
        <dbReference type="ARBA" id="ARBA00005166"/>
    </source>
</evidence>
<keyword evidence="6 20" id="KW-0963">Cytoplasm</keyword>
<dbReference type="InterPro" id="IPR050065">
    <property type="entry name" value="GlmU-like"/>
</dbReference>
<evidence type="ECO:0000313" key="22">
    <source>
        <dbReference type="EMBL" id="MBC5788493.1"/>
    </source>
</evidence>
<evidence type="ECO:0000256" key="15">
    <source>
        <dbReference type="ARBA" id="ARBA00023315"/>
    </source>
</evidence>
<keyword evidence="15 20" id="KW-0012">Acyltransferase</keyword>
<feature type="region of interest" description="Pyrophosphorylase" evidence="20">
    <location>
        <begin position="1"/>
        <end position="230"/>
    </location>
</feature>
<keyword evidence="11 20" id="KW-0460">Magnesium</keyword>
<dbReference type="InterPro" id="IPR001451">
    <property type="entry name" value="Hexapep"/>
</dbReference>
<dbReference type="GO" id="GO:0003977">
    <property type="term" value="F:UDP-N-acetylglucosamine diphosphorylase activity"/>
    <property type="evidence" value="ECO:0007669"/>
    <property type="project" value="UniProtKB-EC"/>
</dbReference>
<evidence type="ECO:0000256" key="19">
    <source>
        <dbReference type="ARBA" id="ARBA00049628"/>
    </source>
</evidence>
<dbReference type="InterPro" id="IPR011004">
    <property type="entry name" value="Trimer_LpxA-like_sf"/>
</dbReference>
<evidence type="ECO:0000256" key="16">
    <source>
        <dbReference type="ARBA" id="ARBA00023316"/>
    </source>
</evidence>
<evidence type="ECO:0000259" key="21">
    <source>
        <dbReference type="Pfam" id="PF00483"/>
    </source>
</evidence>
<dbReference type="HAMAP" id="MF_01631">
    <property type="entry name" value="GlmU"/>
    <property type="match status" value="1"/>
</dbReference>
<feature type="binding site" evidence="20">
    <location>
        <position position="440"/>
    </location>
    <ligand>
        <name>acetyl-CoA</name>
        <dbReference type="ChEBI" id="CHEBI:57288"/>
    </ligand>
</feature>
<evidence type="ECO:0000256" key="8">
    <source>
        <dbReference type="ARBA" id="ARBA00022695"/>
    </source>
</evidence>
<feature type="binding site" evidence="20">
    <location>
        <position position="228"/>
    </location>
    <ligand>
        <name>UDP-N-acetyl-alpha-D-glucosamine</name>
        <dbReference type="ChEBI" id="CHEBI:57705"/>
    </ligand>
</feature>